<evidence type="ECO:0000256" key="3">
    <source>
        <dbReference type="ARBA" id="ARBA00023329"/>
    </source>
</evidence>
<evidence type="ECO:0000256" key="2">
    <source>
        <dbReference type="ARBA" id="ARBA00022737"/>
    </source>
</evidence>
<name>A0A1Y1I2Q7_KLENI</name>
<organism evidence="7 8">
    <name type="scientific">Klebsormidium nitens</name>
    <name type="common">Green alga</name>
    <name type="synonym">Ulothrix nitens</name>
    <dbReference type="NCBI Taxonomy" id="105231"/>
    <lineage>
        <taxon>Eukaryota</taxon>
        <taxon>Viridiplantae</taxon>
        <taxon>Streptophyta</taxon>
        <taxon>Klebsormidiophyceae</taxon>
        <taxon>Klebsormidiales</taxon>
        <taxon>Klebsormidiaceae</taxon>
        <taxon>Klebsormidium</taxon>
    </lineage>
</organism>
<evidence type="ECO:0000256" key="6">
    <source>
        <dbReference type="SAM" id="MobiDB-lite"/>
    </source>
</evidence>
<evidence type="ECO:0000256" key="5">
    <source>
        <dbReference type="ARBA" id="ARBA00045851"/>
    </source>
</evidence>
<feature type="region of interest" description="Disordered" evidence="6">
    <location>
        <begin position="1"/>
        <end position="24"/>
    </location>
</feature>
<accession>A0A1Y1I2Q7</accession>
<dbReference type="PANTHER" id="PTHR46511">
    <property type="entry name" value="MORN REPEAT-CONTAINING PROTEIN 3"/>
    <property type="match status" value="1"/>
</dbReference>
<evidence type="ECO:0000313" key="8">
    <source>
        <dbReference type="Proteomes" id="UP000054558"/>
    </source>
</evidence>
<dbReference type="GO" id="GO:0016301">
    <property type="term" value="F:kinase activity"/>
    <property type="evidence" value="ECO:0007669"/>
    <property type="project" value="UniProtKB-KW"/>
</dbReference>
<keyword evidence="7" id="KW-0808">Transferase</keyword>
<dbReference type="SMART" id="SM00698">
    <property type="entry name" value="MORN"/>
    <property type="match status" value="5"/>
</dbReference>
<dbReference type="STRING" id="105231.A0A1Y1I2Q7"/>
<dbReference type="GO" id="GO:0016020">
    <property type="term" value="C:membrane"/>
    <property type="evidence" value="ECO:0007669"/>
    <property type="project" value="UniProtKB-ARBA"/>
</dbReference>
<comment type="subcellular location">
    <subcellularLocation>
        <location evidence="1">Cytoplasmic vesicle</location>
        <location evidence="1">Secretory vesicle</location>
        <location evidence="1">Acrosome</location>
    </subcellularLocation>
</comment>
<keyword evidence="3" id="KW-0968">Cytoplasmic vesicle</keyword>
<dbReference type="OrthoDB" id="270720at2759"/>
<keyword evidence="8" id="KW-1185">Reference proteome</keyword>
<dbReference type="AlphaFoldDB" id="A0A1Y1I2Q7"/>
<dbReference type="OMA" id="CYSEMES"/>
<dbReference type="SUPFAM" id="SSF82185">
    <property type="entry name" value="Histone H3 K4-specific methyltransferase SET7/9 N-terminal domain"/>
    <property type="match status" value="1"/>
</dbReference>
<dbReference type="InterPro" id="IPR052472">
    <property type="entry name" value="MORN3"/>
</dbReference>
<keyword evidence="7" id="KW-0418">Kinase</keyword>
<dbReference type="PANTHER" id="PTHR46511:SF1">
    <property type="entry name" value="MORN REPEAT-CONTAINING PROTEIN 3"/>
    <property type="match status" value="1"/>
</dbReference>
<proteinExistence type="predicted"/>
<gene>
    <name evidence="7" type="ORF">KFL_002240120</name>
</gene>
<evidence type="ECO:0000256" key="1">
    <source>
        <dbReference type="ARBA" id="ARBA00004218"/>
    </source>
</evidence>
<dbReference type="EMBL" id="DF237173">
    <property type="protein sequence ID" value="GAQ85210.1"/>
    <property type="molecule type" value="Genomic_DNA"/>
</dbReference>
<keyword evidence="2" id="KW-0677">Repeat</keyword>
<dbReference type="Proteomes" id="UP000054558">
    <property type="component" value="Unassembled WGS sequence"/>
</dbReference>
<dbReference type="InterPro" id="IPR003409">
    <property type="entry name" value="MORN"/>
</dbReference>
<protein>
    <recommendedName>
        <fullName evidence="4">MORN repeat-containing protein 3</fullName>
    </recommendedName>
</protein>
<reference evidence="7 8" key="1">
    <citation type="journal article" date="2014" name="Nat. Commun.">
        <title>Klebsormidium flaccidum genome reveals primary factors for plant terrestrial adaptation.</title>
        <authorList>
            <person name="Hori K."/>
            <person name="Maruyama F."/>
            <person name="Fujisawa T."/>
            <person name="Togashi T."/>
            <person name="Yamamoto N."/>
            <person name="Seo M."/>
            <person name="Sato S."/>
            <person name="Yamada T."/>
            <person name="Mori H."/>
            <person name="Tajima N."/>
            <person name="Moriyama T."/>
            <person name="Ikeuchi M."/>
            <person name="Watanabe M."/>
            <person name="Wada H."/>
            <person name="Kobayashi K."/>
            <person name="Saito M."/>
            <person name="Masuda T."/>
            <person name="Sasaki-Sekimoto Y."/>
            <person name="Mashiguchi K."/>
            <person name="Awai K."/>
            <person name="Shimojima M."/>
            <person name="Masuda S."/>
            <person name="Iwai M."/>
            <person name="Nobusawa T."/>
            <person name="Narise T."/>
            <person name="Kondo S."/>
            <person name="Saito H."/>
            <person name="Sato R."/>
            <person name="Murakawa M."/>
            <person name="Ihara Y."/>
            <person name="Oshima-Yamada Y."/>
            <person name="Ohtaka K."/>
            <person name="Satoh M."/>
            <person name="Sonobe K."/>
            <person name="Ishii M."/>
            <person name="Ohtani R."/>
            <person name="Kanamori-Sato M."/>
            <person name="Honoki R."/>
            <person name="Miyazaki D."/>
            <person name="Mochizuki H."/>
            <person name="Umetsu J."/>
            <person name="Higashi K."/>
            <person name="Shibata D."/>
            <person name="Kamiya Y."/>
            <person name="Sato N."/>
            <person name="Nakamura Y."/>
            <person name="Tabata S."/>
            <person name="Ida S."/>
            <person name="Kurokawa K."/>
            <person name="Ohta H."/>
        </authorList>
    </citation>
    <scope>NUCLEOTIDE SEQUENCE [LARGE SCALE GENOMIC DNA]</scope>
    <source>
        <strain evidence="7 8">NIES-2285</strain>
    </source>
</reference>
<evidence type="ECO:0000256" key="4">
    <source>
        <dbReference type="ARBA" id="ARBA00039854"/>
    </source>
</evidence>
<dbReference type="Pfam" id="PF02493">
    <property type="entry name" value="MORN"/>
    <property type="match status" value="5"/>
</dbReference>
<evidence type="ECO:0000313" key="7">
    <source>
        <dbReference type="EMBL" id="GAQ85210.1"/>
    </source>
</evidence>
<dbReference type="Gene3D" id="2.20.110.10">
    <property type="entry name" value="Histone H3 K4-specific methyltransferase SET7/9 N-terminal domain"/>
    <property type="match status" value="2"/>
</dbReference>
<sequence length="330" mass="35843">MKLAGARPNTGVARGRGGASGKGDEVWVDEDGNVMLGGKTGGRYVGEMAGGLPEGRGQHWVPEASGGGMRLLYEGEWMLGVKMGQGTIYYRSGQTYTGDVVDGDRHGVGRLTYSSGDVYHGAWFHGRKAGYGIQFYADSTIYAGKWGNDCREGMATFYWPNRGKKYTGEWVKNVPVCGSVESIRAGEIEKLQYPAPQRPFAARSENLDLPPLEVLQPGLSVYEKVTAVRGARTARGPKPPLSAAKDKSHAACLRPFQIEALKHAYVSIAGGIREEHRLRTAKLTDVCLTAGYHPDSKEMKAVRKCLVDKAHGAGTLSFDAFLEAILWLQM</sequence>
<dbReference type="GO" id="GO:0001669">
    <property type="term" value="C:acrosomal vesicle"/>
    <property type="evidence" value="ECO:0007669"/>
    <property type="project" value="UniProtKB-SubCell"/>
</dbReference>
<comment type="function">
    <text evidence="5">Assembles a suppression complex (suppresome) by tethering SIRT1 and MDM2 to regulate composite modifications of p53/TP53. Confers both deacetylation-mediated functional inactivation, by SIRT1, and ubiquitination-dependent degradation, by MDM2, of p53/TP53, promoting a proliferative and cell survival behaviors. May play a role in the regulation of spermatogenesis.</text>
</comment>